<sequence>MSSSTVSVTANPTGAPLRRHTPTAVKNSDLDPFDTSPVTAAETNPIKAVTETIPTKNPKLRKRTAVKSSRSPWKTAVSVIVKNLSLLVILLVLIQMIRRLGFSQIGGFESVFSPSLDYERRIADVEELVMTIENMMQVQVNDVDRKVTSEVLSLRSELGKRIDGERDRFVKRFSEFDGRVKSVERSLSVNNMISKDEFDRFVEDLKGRKGVGEIGGTKLDEIRAYARGIVEDAIGKHAADGMGRVDYAVASGGAAVVKHSEWFSGGKKGGGWLSGSLRNDALKMLQPSFGQPGECFPLKGDNGFVEIKLRSAVVPEAITLEHVSKSVAFDWSTAPKDCKVWGWSRNEENTQKEHLLTEFTYDLEKSSLQTFDVLDTEGANPIIIDTVRLQFMSNHGSPTHTCIYRVRVHGHQPDVS</sequence>
<keyword evidence="4 6" id="KW-0472">Membrane</keyword>
<evidence type="ECO:0000256" key="1">
    <source>
        <dbReference type="ARBA" id="ARBA00004370"/>
    </source>
</evidence>
<evidence type="ECO:0000313" key="8">
    <source>
        <dbReference type="EMBL" id="KAF5789777.1"/>
    </source>
</evidence>
<dbReference type="PANTHER" id="PTHR12911:SF8">
    <property type="entry name" value="KLAROID PROTEIN-RELATED"/>
    <property type="match status" value="1"/>
</dbReference>
<dbReference type="Pfam" id="PF07738">
    <property type="entry name" value="Sad1_UNC"/>
    <property type="match status" value="1"/>
</dbReference>
<comment type="subcellular location">
    <subcellularLocation>
        <location evidence="1">Membrane</location>
    </subcellularLocation>
</comment>
<dbReference type="PROSITE" id="PS51469">
    <property type="entry name" value="SUN"/>
    <property type="match status" value="1"/>
</dbReference>
<evidence type="ECO:0000256" key="4">
    <source>
        <dbReference type="ARBA" id="ARBA00023136"/>
    </source>
</evidence>
<dbReference type="OMA" id="NMYEQML"/>
<evidence type="ECO:0000256" key="6">
    <source>
        <dbReference type="SAM" id="Phobius"/>
    </source>
</evidence>
<feature type="transmembrane region" description="Helical" evidence="6">
    <location>
        <begin position="76"/>
        <end position="94"/>
    </location>
</feature>
<dbReference type="Gene3D" id="2.60.120.260">
    <property type="entry name" value="Galactose-binding domain-like"/>
    <property type="match status" value="1"/>
</dbReference>
<dbReference type="InterPro" id="IPR045119">
    <property type="entry name" value="SUN1-5"/>
</dbReference>
<evidence type="ECO:0000256" key="5">
    <source>
        <dbReference type="SAM" id="MobiDB-lite"/>
    </source>
</evidence>
<dbReference type="GO" id="GO:0005635">
    <property type="term" value="C:nuclear envelope"/>
    <property type="evidence" value="ECO:0000318"/>
    <property type="project" value="GO_Central"/>
</dbReference>
<dbReference type="EMBL" id="MNCJ02000324">
    <property type="protein sequence ID" value="KAF5789777.1"/>
    <property type="molecule type" value="Genomic_DNA"/>
</dbReference>
<dbReference type="GO" id="GO:0016020">
    <property type="term" value="C:membrane"/>
    <property type="evidence" value="ECO:0007669"/>
    <property type="project" value="UniProtKB-SubCell"/>
</dbReference>
<keyword evidence="2 6" id="KW-0812">Transmembrane</keyword>
<reference evidence="9" key="2">
    <citation type="submission" date="2017-02" db="EMBL/GenBank/DDBJ databases">
        <title>Sunflower complete genome.</title>
        <authorList>
            <person name="Langlade N."/>
            <person name="Munos S."/>
        </authorList>
    </citation>
    <scope>NUCLEOTIDE SEQUENCE [LARGE SCALE GENOMIC DNA]</scope>
    <source>
        <tissue evidence="9">Leaves</tissue>
    </source>
</reference>
<evidence type="ECO:0000313" key="9">
    <source>
        <dbReference type="EMBL" id="OTG14271.1"/>
    </source>
</evidence>
<feature type="domain" description="SUN" evidence="7">
    <location>
        <begin position="237"/>
        <end position="413"/>
    </location>
</feature>
<evidence type="ECO:0000259" key="7">
    <source>
        <dbReference type="PROSITE" id="PS51469"/>
    </source>
</evidence>
<evidence type="ECO:0000256" key="3">
    <source>
        <dbReference type="ARBA" id="ARBA00022989"/>
    </source>
</evidence>
<gene>
    <name evidence="9" type="ORF">HannXRQ_Chr09g0247521</name>
    <name evidence="8" type="ORF">HanXRQr2_Chr09g0375241</name>
</gene>
<keyword evidence="10" id="KW-1185">Reference proteome</keyword>
<dbReference type="AlphaFoldDB" id="A0A251TWC5"/>
<evidence type="ECO:0000313" key="10">
    <source>
        <dbReference type="Proteomes" id="UP000215914"/>
    </source>
</evidence>
<evidence type="ECO:0000256" key="2">
    <source>
        <dbReference type="ARBA" id="ARBA00022692"/>
    </source>
</evidence>
<dbReference type="PANTHER" id="PTHR12911">
    <property type="entry name" value="SAD1/UNC-84-LIKE PROTEIN-RELATED"/>
    <property type="match status" value="1"/>
</dbReference>
<keyword evidence="3 6" id="KW-1133">Transmembrane helix</keyword>
<organism evidence="9 10">
    <name type="scientific">Helianthus annuus</name>
    <name type="common">Common sunflower</name>
    <dbReference type="NCBI Taxonomy" id="4232"/>
    <lineage>
        <taxon>Eukaryota</taxon>
        <taxon>Viridiplantae</taxon>
        <taxon>Streptophyta</taxon>
        <taxon>Embryophyta</taxon>
        <taxon>Tracheophyta</taxon>
        <taxon>Spermatophyta</taxon>
        <taxon>Magnoliopsida</taxon>
        <taxon>eudicotyledons</taxon>
        <taxon>Gunneridae</taxon>
        <taxon>Pentapetalae</taxon>
        <taxon>asterids</taxon>
        <taxon>campanulids</taxon>
        <taxon>Asterales</taxon>
        <taxon>Asteraceae</taxon>
        <taxon>Asteroideae</taxon>
        <taxon>Heliantheae alliance</taxon>
        <taxon>Heliantheae</taxon>
        <taxon>Helianthus</taxon>
    </lineage>
</organism>
<dbReference type="InterPro" id="IPR012919">
    <property type="entry name" value="SUN_dom"/>
</dbReference>
<dbReference type="OrthoDB" id="342281at2759"/>
<proteinExistence type="predicted"/>
<feature type="region of interest" description="Disordered" evidence="5">
    <location>
        <begin position="1"/>
        <end position="37"/>
    </location>
</feature>
<dbReference type="Proteomes" id="UP000215914">
    <property type="component" value="Chromosome 9"/>
</dbReference>
<dbReference type="InParanoid" id="A0A251TWC5"/>
<accession>A0A251TWC5</accession>
<dbReference type="FunCoup" id="A0A251TWC5">
    <property type="interactions" value="1806"/>
</dbReference>
<protein>
    <submittedName>
        <fullName evidence="8">Galactose-binding-like domain superfamily, SUN domain-containing protein</fullName>
    </submittedName>
    <submittedName>
        <fullName evidence="9">Putative SUN domain-containing protein</fullName>
    </submittedName>
</protein>
<dbReference type="GO" id="GO:0043495">
    <property type="term" value="F:protein-membrane adaptor activity"/>
    <property type="evidence" value="ECO:0000318"/>
    <property type="project" value="GO_Central"/>
</dbReference>
<reference evidence="8" key="3">
    <citation type="submission" date="2020-06" db="EMBL/GenBank/DDBJ databases">
        <title>Helianthus annuus Genome sequencing and assembly Release 2.</title>
        <authorList>
            <person name="Gouzy J."/>
            <person name="Langlade N."/>
            <person name="Munos S."/>
        </authorList>
    </citation>
    <scope>NUCLEOTIDE SEQUENCE</scope>
    <source>
        <tissue evidence="8">Leaves</tissue>
    </source>
</reference>
<dbReference type="EMBL" id="CM007898">
    <property type="protein sequence ID" value="OTG14271.1"/>
    <property type="molecule type" value="Genomic_DNA"/>
</dbReference>
<feature type="compositionally biased region" description="Polar residues" evidence="5">
    <location>
        <begin position="1"/>
        <end position="12"/>
    </location>
</feature>
<name>A0A251TWC5_HELAN</name>
<dbReference type="Gramene" id="mRNA:HanXRQr2_Chr09g0375241">
    <property type="protein sequence ID" value="mRNA:HanXRQr2_Chr09g0375241"/>
    <property type="gene ID" value="HanXRQr2_Chr09g0375241"/>
</dbReference>
<reference evidence="8 10" key="1">
    <citation type="journal article" date="2017" name="Nature">
        <title>The sunflower genome provides insights into oil metabolism, flowering and Asterid evolution.</title>
        <authorList>
            <person name="Badouin H."/>
            <person name="Gouzy J."/>
            <person name="Grassa C.J."/>
            <person name="Murat F."/>
            <person name="Staton S.E."/>
            <person name="Cottret L."/>
            <person name="Lelandais-Briere C."/>
            <person name="Owens G.L."/>
            <person name="Carrere S."/>
            <person name="Mayjonade B."/>
            <person name="Legrand L."/>
            <person name="Gill N."/>
            <person name="Kane N.C."/>
            <person name="Bowers J.E."/>
            <person name="Hubner S."/>
            <person name="Bellec A."/>
            <person name="Berard A."/>
            <person name="Berges H."/>
            <person name="Blanchet N."/>
            <person name="Boniface M.C."/>
            <person name="Brunel D."/>
            <person name="Catrice O."/>
            <person name="Chaidir N."/>
            <person name="Claudel C."/>
            <person name="Donnadieu C."/>
            <person name="Faraut T."/>
            <person name="Fievet G."/>
            <person name="Helmstetter N."/>
            <person name="King M."/>
            <person name="Knapp S.J."/>
            <person name="Lai Z."/>
            <person name="Le Paslier M.C."/>
            <person name="Lippi Y."/>
            <person name="Lorenzon L."/>
            <person name="Mandel J.R."/>
            <person name="Marage G."/>
            <person name="Marchand G."/>
            <person name="Marquand E."/>
            <person name="Bret-Mestries E."/>
            <person name="Morien E."/>
            <person name="Nambeesan S."/>
            <person name="Nguyen T."/>
            <person name="Pegot-Espagnet P."/>
            <person name="Pouilly N."/>
            <person name="Raftis F."/>
            <person name="Sallet E."/>
            <person name="Schiex T."/>
            <person name="Thomas J."/>
            <person name="Vandecasteele C."/>
            <person name="Vares D."/>
            <person name="Vear F."/>
            <person name="Vautrin S."/>
            <person name="Crespi M."/>
            <person name="Mangin B."/>
            <person name="Burke J.M."/>
            <person name="Salse J."/>
            <person name="Munos S."/>
            <person name="Vincourt P."/>
            <person name="Rieseberg L.H."/>
            <person name="Langlade N.B."/>
        </authorList>
    </citation>
    <scope>NUCLEOTIDE SEQUENCE [LARGE SCALE GENOMIC DNA]</scope>
    <source>
        <strain evidence="10">cv. SF193</strain>
        <tissue evidence="8">Leaves</tissue>
    </source>
</reference>
<dbReference type="STRING" id="4232.A0A251TWC5"/>